<accession>A0ABY7EA98</accession>
<name>A0ABY7EA98_MYAAR</name>
<keyword evidence="1" id="KW-0472">Membrane</keyword>
<feature type="transmembrane region" description="Helical" evidence="1">
    <location>
        <begin position="121"/>
        <end position="145"/>
    </location>
</feature>
<dbReference type="Proteomes" id="UP001164746">
    <property type="component" value="Chromosome 5"/>
</dbReference>
<protein>
    <submittedName>
        <fullName evidence="3">Uncharacterized protein</fullName>
    </submittedName>
</protein>
<keyword evidence="1" id="KW-1133">Transmembrane helix</keyword>
<organism evidence="3 4">
    <name type="scientific">Mya arenaria</name>
    <name type="common">Soft-shell clam</name>
    <dbReference type="NCBI Taxonomy" id="6604"/>
    <lineage>
        <taxon>Eukaryota</taxon>
        <taxon>Metazoa</taxon>
        <taxon>Spiralia</taxon>
        <taxon>Lophotrochozoa</taxon>
        <taxon>Mollusca</taxon>
        <taxon>Bivalvia</taxon>
        <taxon>Autobranchia</taxon>
        <taxon>Heteroconchia</taxon>
        <taxon>Euheterodonta</taxon>
        <taxon>Imparidentia</taxon>
        <taxon>Neoheterodontei</taxon>
        <taxon>Myida</taxon>
        <taxon>Myoidea</taxon>
        <taxon>Myidae</taxon>
        <taxon>Mya</taxon>
    </lineage>
</organism>
<evidence type="ECO:0000256" key="1">
    <source>
        <dbReference type="SAM" id="Phobius"/>
    </source>
</evidence>
<keyword evidence="2" id="KW-0732">Signal</keyword>
<feature type="chain" id="PRO_5047116022" evidence="2">
    <location>
        <begin position="18"/>
        <end position="178"/>
    </location>
</feature>
<reference evidence="3" key="1">
    <citation type="submission" date="2022-11" db="EMBL/GenBank/DDBJ databases">
        <title>Centuries of genome instability and evolution in soft-shell clam transmissible cancer (bioRxiv).</title>
        <authorList>
            <person name="Hart S.F.M."/>
            <person name="Yonemitsu M.A."/>
            <person name="Giersch R.M."/>
            <person name="Beal B.F."/>
            <person name="Arriagada G."/>
            <person name="Davis B.W."/>
            <person name="Ostrander E.A."/>
            <person name="Goff S.P."/>
            <person name="Metzger M.J."/>
        </authorList>
    </citation>
    <scope>NUCLEOTIDE SEQUENCE</scope>
    <source>
        <strain evidence="3">MELC-2E11</strain>
        <tissue evidence="3">Siphon/mantle</tissue>
    </source>
</reference>
<keyword evidence="4" id="KW-1185">Reference proteome</keyword>
<dbReference type="EMBL" id="CP111016">
    <property type="protein sequence ID" value="WAR06054.1"/>
    <property type="molecule type" value="Genomic_DNA"/>
</dbReference>
<evidence type="ECO:0000313" key="4">
    <source>
        <dbReference type="Proteomes" id="UP001164746"/>
    </source>
</evidence>
<sequence length="178" mass="20662">MWLLTCSVNVFIHLNTAEQSCHSQGNISSSEFTFTAELRIAFCAILSVQVCDQRYHNVSENPHAFHILNVFDSKNSNMAGLFRRTLVKLSEHNLKGVPYEVPENWVKSTAGMTIKSTMHHYILLPLHFFTIFGGGCAALWCFKMWTYKDPEWRYMLPAEQCKNQQFPEQKWPETRPEI</sequence>
<proteinExistence type="predicted"/>
<evidence type="ECO:0000256" key="2">
    <source>
        <dbReference type="SAM" id="SignalP"/>
    </source>
</evidence>
<feature type="signal peptide" evidence="2">
    <location>
        <begin position="1"/>
        <end position="17"/>
    </location>
</feature>
<evidence type="ECO:0000313" key="3">
    <source>
        <dbReference type="EMBL" id="WAR06054.1"/>
    </source>
</evidence>
<keyword evidence="1" id="KW-0812">Transmembrane</keyword>
<gene>
    <name evidence="3" type="ORF">MAR_021423</name>
</gene>